<dbReference type="Pfam" id="PF13456">
    <property type="entry name" value="RVT_3"/>
    <property type="match status" value="1"/>
</dbReference>
<gene>
    <name evidence="2" type="ORF">EPI10_002543</name>
</gene>
<dbReference type="InterPro" id="IPR012337">
    <property type="entry name" value="RNaseH-like_sf"/>
</dbReference>
<dbReference type="GO" id="GO:0003676">
    <property type="term" value="F:nucleic acid binding"/>
    <property type="evidence" value="ECO:0007669"/>
    <property type="project" value="InterPro"/>
</dbReference>
<dbReference type="PROSITE" id="PS50878">
    <property type="entry name" value="RT_POL"/>
    <property type="match status" value="1"/>
</dbReference>
<dbReference type="InterPro" id="IPR036397">
    <property type="entry name" value="RNaseH_sf"/>
</dbReference>
<evidence type="ECO:0000313" key="2">
    <source>
        <dbReference type="EMBL" id="KAA3467539.1"/>
    </source>
</evidence>
<dbReference type="InterPro" id="IPR044730">
    <property type="entry name" value="RNase_H-like_dom_plant"/>
</dbReference>
<comment type="caution">
    <text evidence="2">The sequence shown here is derived from an EMBL/GenBank/DDBJ whole genome shotgun (WGS) entry which is preliminary data.</text>
</comment>
<dbReference type="InterPro" id="IPR000477">
    <property type="entry name" value="RT_dom"/>
</dbReference>
<keyword evidence="3" id="KW-1185">Reference proteome</keyword>
<name>A0A5B6VEH2_9ROSI</name>
<evidence type="ECO:0000259" key="1">
    <source>
        <dbReference type="PROSITE" id="PS50878"/>
    </source>
</evidence>
<dbReference type="Proteomes" id="UP000325315">
    <property type="component" value="Unassembled WGS sequence"/>
</dbReference>
<reference evidence="3" key="1">
    <citation type="journal article" date="2019" name="Plant Biotechnol. J.">
        <title>Genome sequencing of the Australian wild diploid species Gossypium australe highlights disease resistance and delayed gland morphogenesis.</title>
        <authorList>
            <person name="Cai Y."/>
            <person name="Cai X."/>
            <person name="Wang Q."/>
            <person name="Wang P."/>
            <person name="Zhang Y."/>
            <person name="Cai C."/>
            <person name="Xu Y."/>
            <person name="Wang K."/>
            <person name="Zhou Z."/>
            <person name="Wang C."/>
            <person name="Geng S."/>
            <person name="Li B."/>
            <person name="Dong Q."/>
            <person name="Hou Y."/>
            <person name="Wang H."/>
            <person name="Ai P."/>
            <person name="Liu Z."/>
            <person name="Yi F."/>
            <person name="Sun M."/>
            <person name="An G."/>
            <person name="Cheng J."/>
            <person name="Zhang Y."/>
            <person name="Shi Q."/>
            <person name="Xie Y."/>
            <person name="Shi X."/>
            <person name="Chang Y."/>
            <person name="Huang F."/>
            <person name="Chen Y."/>
            <person name="Hong S."/>
            <person name="Mi L."/>
            <person name="Sun Q."/>
            <person name="Zhang L."/>
            <person name="Zhou B."/>
            <person name="Peng R."/>
            <person name="Zhang X."/>
            <person name="Liu F."/>
        </authorList>
    </citation>
    <scope>NUCLEOTIDE SEQUENCE [LARGE SCALE GENOMIC DNA]</scope>
    <source>
        <strain evidence="3">cv. PA1801</strain>
    </source>
</reference>
<dbReference type="CDD" id="cd01650">
    <property type="entry name" value="RT_nLTR_like"/>
    <property type="match status" value="1"/>
</dbReference>
<dbReference type="Gene3D" id="3.30.420.10">
    <property type="entry name" value="Ribonuclease H-like superfamily/Ribonuclease H"/>
    <property type="match status" value="1"/>
</dbReference>
<protein>
    <submittedName>
        <fullName evidence="2">LINE-type retrotransposon LIb DNA</fullName>
    </submittedName>
</protein>
<dbReference type="InterPro" id="IPR026960">
    <property type="entry name" value="RVT-Znf"/>
</dbReference>
<dbReference type="OrthoDB" id="965185at2759"/>
<accession>A0A5B6VEH2</accession>
<dbReference type="InterPro" id="IPR043502">
    <property type="entry name" value="DNA/RNA_pol_sf"/>
</dbReference>
<dbReference type="SUPFAM" id="SSF56672">
    <property type="entry name" value="DNA/RNA polymerases"/>
    <property type="match status" value="1"/>
</dbReference>
<dbReference type="CDD" id="cd06222">
    <property type="entry name" value="RNase_H_like"/>
    <property type="match status" value="1"/>
</dbReference>
<dbReference type="PANTHER" id="PTHR33116">
    <property type="entry name" value="REVERSE TRANSCRIPTASE ZINC-BINDING DOMAIN-CONTAINING PROTEIN-RELATED-RELATED"/>
    <property type="match status" value="1"/>
</dbReference>
<feature type="domain" description="Reverse transcriptase" evidence="1">
    <location>
        <begin position="1"/>
        <end position="229"/>
    </location>
</feature>
<dbReference type="Pfam" id="PF00078">
    <property type="entry name" value="RVT_1"/>
    <property type="match status" value="1"/>
</dbReference>
<dbReference type="GO" id="GO:0004523">
    <property type="term" value="F:RNA-DNA hybrid ribonuclease activity"/>
    <property type="evidence" value="ECO:0007669"/>
    <property type="project" value="InterPro"/>
</dbReference>
<dbReference type="SUPFAM" id="SSF53098">
    <property type="entry name" value="Ribonuclease H-like"/>
    <property type="match status" value="1"/>
</dbReference>
<dbReference type="PANTHER" id="PTHR33116:SF86">
    <property type="entry name" value="REVERSE TRANSCRIPTASE DOMAIN-CONTAINING PROTEIN"/>
    <property type="match status" value="1"/>
</dbReference>
<dbReference type="InterPro" id="IPR002156">
    <property type="entry name" value="RNaseH_domain"/>
</dbReference>
<proteinExistence type="predicted"/>
<organism evidence="2 3">
    <name type="scientific">Gossypium australe</name>
    <dbReference type="NCBI Taxonomy" id="47621"/>
    <lineage>
        <taxon>Eukaryota</taxon>
        <taxon>Viridiplantae</taxon>
        <taxon>Streptophyta</taxon>
        <taxon>Embryophyta</taxon>
        <taxon>Tracheophyta</taxon>
        <taxon>Spermatophyta</taxon>
        <taxon>Magnoliopsida</taxon>
        <taxon>eudicotyledons</taxon>
        <taxon>Gunneridae</taxon>
        <taxon>Pentapetalae</taxon>
        <taxon>rosids</taxon>
        <taxon>malvids</taxon>
        <taxon>Malvales</taxon>
        <taxon>Malvaceae</taxon>
        <taxon>Malvoideae</taxon>
        <taxon>Gossypium</taxon>
    </lineage>
</organism>
<sequence>MYKLVMKVIANRVKVVFPNFISPEQVGFIAGRNISNNILIAQEVIHSMRSKVGRKWMAIKLDLEKAFDRLSWDFIEVSLVAAVIPQNIKKVIMNAISSSTIQILWTGVPSSFFKPARGIRQGCPLSPYLFVFCMEWLGHLIRSKMSTSRWIRIRLSRSGPALSHLFFVDDLVIFSKADLDQALLLKEILGRFCDISGHKISERKSNIFFPKSVEPNLGDQISQFFGFQKVLNLGKYLGVPPLHDRVTKSTLEFVIDKVRGKLHNWEARNLSFAGRVTLTQSVLLAIPSYFMQSLVIPKGVCNEIEKIARQFIWGSSVDNPKPALVGWDSICQPTAYGGLGNLQEHNKSFLMKICFNLVSRKDALWVRVLRSKYGWKSQLPTSIQKSHCSHLWRSLSKVWPLVYENLIWSVGDGNSIRGWEDAWITDIGPLLNHVHANDSLNLDSTLKDWVLQDGSWNVDMFRIWLSDDIIKRIISIPPPHPAGGEDRIIWTRSGAGSFSVRNAYWALKENSWRPKNDIWKPIWKYKGLQRVRLFLWLVANQRLFTNSEKTRRGIEQSSACPRCGHDSEDIMHVLRDCPKAKEAWVLVVPPEKQSRFFSEPLQTWLSTNLFSLNKLQDKGTTWSCLFGVIAWRIWKNQNLFIFQNIDWTALDLIKFSFSWAQHFEILIIGPKAFPSLSRNHQHCSDNWIYLSSDGAVSRASGNASAGRVVRDLDGKWIVGFTHYLGICSPMEAELWGILDGVLILLNEGFKRVKIQTDNLEAVKALSIDEMVDFGTTLLRRIKRLMNSTGQWDIIHIPREHNLTADHLAKMGLSWQNSLHIFEVPSDEVATTLQQDKAPNVS</sequence>
<evidence type="ECO:0000313" key="3">
    <source>
        <dbReference type="Proteomes" id="UP000325315"/>
    </source>
</evidence>
<dbReference type="AlphaFoldDB" id="A0A5B6VEH2"/>
<dbReference type="Pfam" id="PF13966">
    <property type="entry name" value="zf-RVT"/>
    <property type="match status" value="1"/>
</dbReference>
<dbReference type="EMBL" id="SMMG02000007">
    <property type="protein sequence ID" value="KAA3467539.1"/>
    <property type="molecule type" value="Genomic_DNA"/>
</dbReference>